<name>A0A6I3XDH7_9BURK</name>
<feature type="transmembrane region" description="Helical" evidence="4">
    <location>
        <begin position="87"/>
        <end position="105"/>
    </location>
</feature>
<dbReference type="Gene3D" id="1.20.5.1930">
    <property type="match status" value="1"/>
</dbReference>
<evidence type="ECO:0000313" key="8">
    <source>
        <dbReference type="Proteomes" id="UP000431684"/>
    </source>
</evidence>
<dbReference type="Pfam" id="PF02518">
    <property type="entry name" value="HATPase_c"/>
    <property type="match status" value="1"/>
</dbReference>
<keyword evidence="8" id="KW-1185">Reference proteome</keyword>
<evidence type="ECO:0000256" key="1">
    <source>
        <dbReference type="ARBA" id="ARBA00022679"/>
    </source>
</evidence>
<dbReference type="Gene3D" id="3.30.565.10">
    <property type="entry name" value="Histidine kinase-like ATPase, C-terminal domain"/>
    <property type="match status" value="1"/>
</dbReference>
<dbReference type="CDD" id="cd16917">
    <property type="entry name" value="HATPase_UhpB-NarQ-NarX-like"/>
    <property type="match status" value="1"/>
</dbReference>
<dbReference type="InterPro" id="IPR036890">
    <property type="entry name" value="HATPase_C_sf"/>
</dbReference>
<evidence type="ECO:0000259" key="6">
    <source>
        <dbReference type="Pfam" id="PF07730"/>
    </source>
</evidence>
<dbReference type="GO" id="GO:0016020">
    <property type="term" value="C:membrane"/>
    <property type="evidence" value="ECO:0007669"/>
    <property type="project" value="InterPro"/>
</dbReference>
<keyword evidence="4" id="KW-0812">Transmembrane</keyword>
<dbReference type="PANTHER" id="PTHR24421:SF59">
    <property type="entry name" value="OXYGEN SENSOR HISTIDINE KINASE NREB"/>
    <property type="match status" value="1"/>
</dbReference>
<feature type="transmembrane region" description="Helical" evidence="4">
    <location>
        <begin position="148"/>
        <end position="167"/>
    </location>
</feature>
<comment type="caution">
    <text evidence="7">The sequence shown here is derived from an EMBL/GenBank/DDBJ whole genome shotgun (WGS) entry which is preliminary data.</text>
</comment>
<dbReference type="PANTHER" id="PTHR24421">
    <property type="entry name" value="NITRATE/NITRITE SENSOR PROTEIN NARX-RELATED"/>
    <property type="match status" value="1"/>
</dbReference>
<dbReference type="InterPro" id="IPR003594">
    <property type="entry name" value="HATPase_dom"/>
</dbReference>
<evidence type="ECO:0000256" key="2">
    <source>
        <dbReference type="ARBA" id="ARBA00022777"/>
    </source>
</evidence>
<keyword evidence="4" id="KW-1133">Transmembrane helix</keyword>
<feature type="transmembrane region" description="Helical" evidence="4">
    <location>
        <begin position="117"/>
        <end position="142"/>
    </location>
</feature>
<sequence length="420" mass="44373">MRFSIADSTMRQFPAGLKLPQLPPWAIAMAGPLMFGALDVAAVMTEGVGRVELHNPIGLFAYRIAGLLAEKGAVAPLAFVLYAAAKIAVVGLCAALAYGACTTAAPRRRHLLLAGQLACALAMDSLVFHLLVAAQLAMLLPIRTGLKWLVAQYLLGVVTDGALIATASSGMQHDLRWSMLAYLSLERTLIGAAFYLARLVLRERLSRVALAAAHAQVLATQTLLGETVRGAERMRIARDLHDTLGHHLTALNLHLDLALRQAGGAAPAALGTAHGLGKDLLAQVRGVVTHARQDRAIDLAEALRVLCAGLPALRTELNIDDQAARHPPHVAHTLFCCIQEAVTNTLRHAQATRLTIHLETSAGMTVARVVDNGRGVPEIVEGNGLRGMRERLTDMGGDLHVAAGAPGGLALEMRLPGSAA</sequence>
<dbReference type="EMBL" id="WNWM01000002">
    <property type="protein sequence ID" value="MUI13686.1"/>
    <property type="molecule type" value="Genomic_DNA"/>
</dbReference>
<dbReference type="InterPro" id="IPR050482">
    <property type="entry name" value="Sensor_HK_TwoCompSys"/>
</dbReference>
<dbReference type="AlphaFoldDB" id="A0A6I3XDH7"/>
<organism evidence="7 8">
    <name type="scientific">Pseudoduganella dura</name>
    <dbReference type="NCBI Taxonomy" id="321982"/>
    <lineage>
        <taxon>Bacteria</taxon>
        <taxon>Pseudomonadati</taxon>
        <taxon>Pseudomonadota</taxon>
        <taxon>Betaproteobacteria</taxon>
        <taxon>Burkholderiales</taxon>
        <taxon>Oxalobacteraceae</taxon>
        <taxon>Telluria group</taxon>
        <taxon>Pseudoduganella</taxon>
    </lineage>
</organism>
<evidence type="ECO:0000259" key="5">
    <source>
        <dbReference type="Pfam" id="PF02518"/>
    </source>
</evidence>
<evidence type="ECO:0000256" key="3">
    <source>
        <dbReference type="ARBA" id="ARBA00023012"/>
    </source>
</evidence>
<dbReference type="GO" id="GO:0046983">
    <property type="term" value="F:protein dimerization activity"/>
    <property type="evidence" value="ECO:0007669"/>
    <property type="project" value="InterPro"/>
</dbReference>
<dbReference type="GO" id="GO:0000155">
    <property type="term" value="F:phosphorelay sensor kinase activity"/>
    <property type="evidence" value="ECO:0007669"/>
    <property type="project" value="InterPro"/>
</dbReference>
<keyword evidence="2 7" id="KW-0418">Kinase</keyword>
<accession>A0A6I3XDH7</accession>
<feature type="transmembrane region" description="Helical" evidence="4">
    <location>
        <begin position="179"/>
        <end position="197"/>
    </location>
</feature>
<evidence type="ECO:0000256" key="4">
    <source>
        <dbReference type="SAM" id="Phobius"/>
    </source>
</evidence>
<feature type="transmembrane region" description="Helical" evidence="4">
    <location>
        <begin position="25"/>
        <end position="48"/>
    </location>
</feature>
<dbReference type="Pfam" id="PF07730">
    <property type="entry name" value="HisKA_3"/>
    <property type="match status" value="1"/>
</dbReference>
<gene>
    <name evidence="7" type="ORF">GJV26_14610</name>
</gene>
<dbReference type="OrthoDB" id="9797605at2"/>
<dbReference type="SUPFAM" id="SSF55874">
    <property type="entry name" value="ATPase domain of HSP90 chaperone/DNA topoisomerase II/histidine kinase"/>
    <property type="match status" value="1"/>
</dbReference>
<feature type="domain" description="Histidine kinase/HSP90-like ATPase" evidence="5">
    <location>
        <begin position="334"/>
        <end position="416"/>
    </location>
</feature>
<feature type="domain" description="Signal transduction histidine kinase subgroup 3 dimerisation and phosphoacceptor" evidence="6">
    <location>
        <begin position="232"/>
        <end position="294"/>
    </location>
</feature>
<protein>
    <submittedName>
        <fullName evidence="7">Histidine kinase</fullName>
    </submittedName>
</protein>
<keyword evidence="1" id="KW-0808">Transferase</keyword>
<proteinExistence type="predicted"/>
<reference evidence="7 8" key="1">
    <citation type="submission" date="2019-11" db="EMBL/GenBank/DDBJ databases">
        <title>Draft Genome Sequences of Six Type Strains of the Genus Massilia.</title>
        <authorList>
            <person name="Miess H."/>
            <person name="Frediansyah A."/>
            <person name="Goeker M."/>
            <person name="Gross H."/>
        </authorList>
    </citation>
    <scope>NUCLEOTIDE SEQUENCE [LARGE SCALE GENOMIC DNA]</scope>
    <source>
        <strain evidence="7 8">DSM 17513</strain>
    </source>
</reference>
<keyword evidence="3" id="KW-0902">Two-component regulatory system</keyword>
<dbReference type="InterPro" id="IPR011712">
    <property type="entry name" value="Sig_transdc_His_kin_sub3_dim/P"/>
</dbReference>
<dbReference type="Proteomes" id="UP000431684">
    <property type="component" value="Unassembled WGS sequence"/>
</dbReference>
<evidence type="ECO:0000313" key="7">
    <source>
        <dbReference type="EMBL" id="MUI13686.1"/>
    </source>
</evidence>
<keyword evidence="4" id="KW-0472">Membrane</keyword>